<feature type="domain" description="C2H2-type" evidence="12">
    <location>
        <begin position="553"/>
        <end position="580"/>
    </location>
</feature>
<evidence type="ECO:0000256" key="7">
    <source>
        <dbReference type="ARBA" id="ARBA00023125"/>
    </source>
</evidence>
<evidence type="ECO:0000259" key="12">
    <source>
        <dbReference type="PROSITE" id="PS50157"/>
    </source>
</evidence>
<comment type="subcellular location">
    <subcellularLocation>
        <location evidence="1">Nucleus</location>
    </subcellularLocation>
</comment>
<feature type="domain" description="C2H2-type" evidence="12">
    <location>
        <begin position="525"/>
        <end position="552"/>
    </location>
</feature>
<protein>
    <submittedName>
        <fullName evidence="13">Zinc finger protein 14</fullName>
    </submittedName>
</protein>
<feature type="compositionally biased region" description="Pro residues" evidence="11">
    <location>
        <begin position="844"/>
        <end position="854"/>
    </location>
</feature>
<feature type="compositionally biased region" description="Polar residues" evidence="11">
    <location>
        <begin position="46"/>
        <end position="60"/>
    </location>
</feature>
<dbReference type="GO" id="GO:0005634">
    <property type="term" value="C:nucleus"/>
    <property type="evidence" value="ECO:0007669"/>
    <property type="project" value="UniProtKB-SubCell"/>
</dbReference>
<gene>
    <name evidence="13" type="primary">ZNF14</name>
    <name evidence="13" type="ORF">EVAR_36999_1</name>
</gene>
<feature type="domain" description="C2H2-type" evidence="12">
    <location>
        <begin position="469"/>
        <end position="496"/>
    </location>
</feature>
<proteinExistence type="predicted"/>
<feature type="domain" description="C2H2-type" evidence="12">
    <location>
        <begin position="325"/>
        <end position="353"/>
    </location>
</feature>
<dbReference type="PANTHER" id="PTHR23226">
    <property type="entry name" value="ZINC FINGER AND SCAN DOMAIN-CONTAINING"/>
    <property type="match status" value="1"/>
</dbReference>
<name>A0A4C1X3D1_EUMVA</name>
<dbReference type="FunFam" id="3.30.160.60:FF:000446">
    <property type="entry name" value="Zinc finger protein"/>
    <property type="match status" value="1"/>
</dbReference>
<dbReference type="FunFam" id="3.30.160.60:FF:000690">
    <property type="entry name" value="Zinc finger protein 354C"/>
    <property type="match status" value="1"/>
</dbReference>
<feature type="domain" description="C2H2-type" evidence="12">
    <location>
        <begin position="609"/>
        <end position="632"/>
    </location>
</feature>
<evidence type="ECO:0000256" key="10">
    <source>
        <dbReference type="PROSITE-ProRule" id="PRU00042"/>
    </source>
</evidence>
<evidence type="ECO:0000313" key="14">
    <source>
        <dbReference type="Proteomes" id="UP000299102"/>
    </source>
</evidence>
<comment type="caution">
    <text evidence="13">The sequence shown here is derived from an EMBL/GenBank/DDBJ whole genome shotgun (WGS) entry which is preliminary data.</text>
</comment>
<feature type="region of interest" description="Disordered" evidence="11">
    <location>
        <begin position="93"/>
        <end position="116"/>
    </location>
</feature>
<evidence type="ECO:0000256" key="4">
    <source>
        <dbReference type="ARBA" id="ARBA00022771"/>
    </source>
</evidence>
<dbReference type="OrthoDB" id="427030at2759"/>
<evidence type="ECO:0000256" key="9">
    <source>
        <dbReference type="ARBA" id="ARBA00023242"/>
    </source>
</evidence>
<keyword evidence="3" id="KW-0677">Repeat</keyword>
<feature type="compositionally biased region" description="Basic and acidic residues" evidence="11">
    <location>
        <begin position="98"/>
        <end position="116"/>
    </location>
</feature>
<feature type="domain" description="C2H2-type" evidence="12">
    <location>
        <begin position="441"/>
        <end position="468"/>
    </location>
</feature>
<dbReference type="SMART" id="SM00355">
    <property type="entry name" value="ZnF_C2H2"/>
    <property type="match status" value="13"/>
</dbReference>
<evidence type="ECO:0000256" key="6">
    <source>
        <dbReference type="ARBA" id="ARBA00023015"/>
    </source>
</evidence>
<dbReference type="Gene3D" id="3.30.160.60">
    <property type="entry name" value="Classic Zinc Finger"/>
    <property type="match status" value="11"/>
</dbReference>
<evidence type="ECO:0000313" key="13">
    <source>
        <dbReference type="EMBL" id="GBP56745.1"/>
    </source>
</evidence>
<dbReference type="FunFam" id="3.30.160.60:FF:000340">
    <property type="entry name" value="zinc finger protein 473 isoform X1"/>
    <property type="match status" value="1"/>
</dbReference>
<dbReference type="FunFam" id="3.30.160.60:FF:002716">
    <property type="entry name" value="Zinc finger protein 212"/>
    <property type="match status" value="1"/>
</dbReference>
<feature type="domain" description="C2H2-type" evidence="12">
    <location>
        <begin position="497"/>
        <end position="524"/>
    </location>
</feature>
<dbReference type="GO" id="GO:0008270">
    <property type="term" value="F:zinc ion binding"/>
    <property type="evidence" value="ECO:0007669"/>
    <property type="project" value="UniProtKB-KW"/>
</dbReference>
<feature type="region of interest" description="Disordered" evidence="11">
    <location>
        <begin position="832"/>
        <end position="856"/>
    </location>
</feature>
<feature type="domain" description="C2H2-type" evidence="12">
    <location>
        <begin position="581"/>
        <end position="608"/>
    </location>
</feature>
<dbReference type="InterPro" id="IPR036236">
    <property type="entry name" value="Znf_C2H2_sf"/>
</dbReference>
<dbReference type="GO" id="GO:0003682">
    <property type="term" value="F:chromatin binding"/>
    <property type="evidence" value="ECO:0007669"/>
    <property type="project" value="UniProtKB-ARBA"/>
</dbReference>
<dbReference type="GO" id="GO:0000785">
    <property type="term" value="C:chromatin"/>
    <property type="evidence" value="ECO:0007669"/>
    <property type="project" value="UniProtKB-ARBA"/>
</dbReference>
<keyword evidence="8" id="KW-0804">Transcription</keyword>
<dbReference type="Pfam" id="PF00096">
    <property type="entry name" value="zf-C2H2"/>
    <property type="match status" value="7"/>
</dbReference>
<dbReference type="STRING" id="151549.A0A4C1X3D1"/>
<dbReference type="FunFam" id="3.30.160.60:FF:000100">
    <property type="entry name" value="Zinc finger 45-like"/>
    <property type="match status" value="2"/>
</dbReference>
<feature type="domain" description="C2H2-type" evidence="12">
    <location>
        <begin position="354"/>
        <end position="381"/>
    </location>
</feature>
<dbReference type="Proteomes" id="UP000299102">
    <property type="component" value="Unassembled WGS sequence"/>
</dbReference>
<dbReference type="AlphaFoldDB" id="A0A4C1X3D1"/>
<dbReference type="InterPro" id="IPR013087">
    <property type="entry name" value="Znf_C2H2_type"/>
</dbReference>
<organism evidence="13 14">
    <name type="scientific">Eumeta variegata</name>
    <name type="common">Bagworm moth</name>
    <name type="synonym">Eumeta japonica</name>
    <dbReference type="NCBI Taxonomy" id="151549"/>
    <lineage>
        <taxon>Eukaryota</taxon>
        <taxon>Metazoa</taxon>
        <taxon>Ecdysozoa</taxon>
        <taxon>Arthropoda</taxon>
        <taxon>Hexapoda</taxon>
        <taxon>Insecta</taxon>
        <taxon>Pterygota</taxon>
        <taxon>Neoptera</taxon>
        <taxon>Endopterygota</taxon>
        <taxon>Lepidoptera</taxon>
        <taxon>Glossata</taxon>
        <taxon>Ditrysia</taxon>
        <taxon>Tineoidea</taxon>
        <taxon>Psychidae</taxon>
        <taxon>Oiketicinae</taxon>
        <taxon>Eumeta</taxon>
    </lineage>
</organism>
<feature type="domain" description="C2H2-type" evidence="12">
    <location>
        <begin position="385"/>
        <end position="413"/>
    </location>
</feature>
<keyword evidence="5" id="KW-0862">Zinc</keyword>
<feature type="domain" description="C2H2-type" evidence="12">
    <location>
        <begin position="413"/>
        <end position="440"/>
    </location>
</feature>
<dbReference type="GO" id="GO:0000978">
    <property type="term" value="F:RNA polymerase II cis-regulatory region sequence-specific DNA binding"/>
    <property type="evidence" value="ECO:0007669"/>
    <property type="project" value="TreeGrafter"/>
</dbReference>
<sequence length="875" mass="99142">MYKLDHPITLQVAGLEKPKRKRGRPPKKPKSPEELEQEAAAEKAITTKNVTNESTENTEASGKRRRKTPQRFKEAVQGKELERIFMEEGVIEGEESDTEVKTEETATGKTNEPREPEVIGHLENSGELVVVTKGKGRGRPRGRMRVTKEKCAICGKEFTCVGRYMSHVAQHGRVLYECVECSQRFNTRLEFKAHQEDMKHTGQNVIECDEKKDIPVMNAINTENEQPHMKSTDPETNDDQTILEPLPDLSAGTETIFVPDQDKHRNSPSGQLVISEDNKDTINLSAFIKTDDIAVEVIKTSTKAEEATVNETVKEAATDTGKQKLKCNHCDKLFSNKQSKSMHMKATHAGERPYVCKECGARFPYPRSLSLHALTHRRTNASRGFACDLCGKVLNHPSSVAYHKEAEHAGQRYVCSKCGKSFKHKQLLQRHQMVHSQIRPFTCKTCHTSFKTKANLMNHQLLHSGVKKFACELCKQRFAHKTSLTLHMRWHTGYKPYVCSVCNKSFTQKGNLSEHERIHTGEKPYQCAQCPRAFTTSSQHRLHARRHAGELPYACTHCPRRFLSRETWRMHMRRETGAREHRCEQCGRAFCERWALLKHRRRHTGERPFRCPHCPRAFADCSNLNKHKKQAHKQISLLLSDKDTTSIQYIPEPSTAVDTQEKTDELTESVIYVTYDVDGSDAFQILDAEEAASLDKSKVLTTCELYEGQSLMVGDNQISLEQPEPEPLEIDADSQEKDMQLDSRLYYETDSIDDQMVEGQEDQRHMAVTDAAGNPLHFTMQDGTRLAITSVDGKCLQVMTEDGKVIPVEINDFNDEEERQDAEEMVEPLNIPNGMQVDHTGPAPAQPATPPSPPGSLRVFTLNDTSPIAHYFTLV</sequence>
<keyword evidence="14" id="KW-1185">Reference proteome</keyword>
<feature type="domain" description="C2H2-type" evidence="12">
    <location>
        <begin position="176"/>
        <end position="205"/>
    </location>
</feature>
<dbReference type="PROSITE" id="PS50157">
    <property type="entry name" value="ZINC_FINGER_C2H2_2"/>
    <property type="match status" value="12"/>
</dbReference>
<keyword evidence="6" id="KW-0805">Transcription regulation</keyword>
<feature type="region of interest" description="Disordered" evidence="11">
    <location>
        <begin position="1"/>
        <end position="74"/>
    </location>
</feature>
<evidence type="ECO:0000256" key="8">
    <source>
        <dbReference type="ARBA" id="ARBA00023163"/>
    </source>
</evidence>
<keyword evidence="4 10" id="KW-0863">Zinc-finger</keyword>
<keyword evidence="2" id="KW-0479">Metal-binding</keyword>
<evidence type="ECO:0000256" key="1">
    <source>
        <dbReference type="ARBA" id="ARBA00004123"/>
    </source>
</evidence>
<dbReference type="PROSITE" id="PS00028">
    <property type="entry name" value="ZINC_FINGER_C2H2_1"/>
    <property type="match status" value="11"/>
</dbReference>
<evidence type="ECO:0000256" key="5">
    <source>
        <dbReference type="ARBA" id="ARBA00022833"/>
    </source>
</evidence>
<dbReference type="SUPFAM" id="SSF57667">
    <property type="entry name" value="beta-beta-alpha zinc fingers"/>
    <property type="match status" value="7"/>
</dbReference>
<dbReference type="GO" id="GO:0000981">
    <property type="term" value="F:DNA-binding transcription factor activity, RNA polymerase II-specific"/>
    <property type="evidence" value="ECO:0007669"/>
    <property type="project" value="TreeGrafter"/>
</dbReference>
<evidence type="ECO:0000256" key="2">
    <source>
        <dbReference type="ARBA" id="ARBA00022723"/>
    </source>
</evidence>
<dbReference type="EMBL" id="BGZK01000700">
    <property type="protein sequence ID" value="GBP56745.1"/>
    <property type="molecule type" value="Genomic_DNA"/>
</dbReference>
<evidence type="ECO:0000256" key="3">
    <source>
        <dbReference type="ARBA" id="ARBA00022737"/>
    </source>
</evidence>
<reference evidence="13 14" key="1">
    <citation type="journal article" date="2019" name="Commun. Biol.">
        <title>The bagworm genome reveals a unique fibroin gene that provides high tensile strength.</title>
        <authorList>
            <person name="Kono N."/>
            <person name="Nakamura H."/>
            <person name="Ohtoshi R."/>
            <person name="Tomita M."/>
            <person name="Numata K."/>
            <person name="Arakawa K."/>
        </authorList>
    </citation>
    <scope>NUCLEOTIDE SEQUENCE [LARGE SCALE GENOMIC DNA]</scope>
</reference>
<evidence type="ECO:0000256" key="11">
    <source>
        <dbReference type="SAM" id="MobiDB-lite"/>
    </source>
</evidence>
<accession>A0A4C1X3D1</accession>
<dbReference type="FunFam" id="3.30.160.60:FF:000325">
    <property type="entry name" value="ZFP90 zinc finger protein"/>
    <property type="match status" value="1"/>
</dbReference>
<keyword evidence="9" id="KW-0539">Nucleus</keyword>
<dbReference type="PANTHER" id="PTHR23226:SF416">
    <property type="entry name" value="FI01424P"/>
    <property type="match status" value="1"/>
</dbReference>
<dbReference type="GO" id="GO:0040029">
    <property type="term" value="P:epigenetic regulation of gene expression"/>
    <property type="evidence" value="ECO:0007669"/>
    <property type="project" value="UniProtKB-ARBA"/>
</dbReference>
<feature type="compositionally biased region" description="Basic residues" evidence="11">
    <location>
        <begin position="18"/>
        <end position="29"/>
    </location>
</feature>
<keyword evidence="7" id="KW-0238">DNA-binding</keyword>